<dbReference type="Proteomes" id="UP000823934">
    <property type="component" value="Unassembled WGS sequence"/>
</dbReference>
<dbReference type="SUPFAM" id="SSF53335">
    <property type="entry name" value="S-adenosyl-L-methionine-dependent methyltransferases"/>
    <property type="match status" value="1"/>
</dbReference>
<dbReference type="CDD" id="cd02440">
    <property type="entry name" value="AdoMet_MTases"/>
    <property type="match status" value="1"/>
</dbReference>
<dbReference type="AlphaFoldDB" id="A0A9D1Q6U9"/>
<dbReference type="NCBIfam" id="TIGR00452">
    <property type="entry name" value="tRNA 5-methoxyuridine(34)/uridine 5-oxyacetic acid(34) synthase CmoB"/>
    <property type="match status" value="1"/>
</dbReference>
<evidence type="ECO:0000313" key="4">
    <source>
        <dbReference type="EMBL" id="HIW06675.1"/>
    </source>
</evidence>
<dbReference type="EMBL" id="DXHP01000113">
    <property type="protein sequence ID" value="HIW06675.1"/>
    <property type="molecule type" value="Genomic_DNA"/>
</dbReference>
<dbReference type="Pfam" id="PF08003">
    <property type="entry name" value="Methyltransf_9"/>
    <property type="match status" value="1"/>
</dbReference>
<name>A0A9D1Q6U9_9GAMM</name>
<comment type="catalytic activity">
    <reaction evidence="3">
        <text>carboxy-S-adenosyl-L-methionine + 5-hydroxyuridine(34) in tRNA = 5-carboxymethoxyuridine(34) in tRNA + S-adenosyl-L-homocysteine + H(+)</text>
        <dbReference type="Rhea" id="RHEA:52848"/>
        <dbReference type="Rhea" id="RHEA-COMP:13381"/>
        <dbReference type="Rhea" id="RHEA-COMP:13383"/>
        <dbReference type="ChEBI" id="CHEBI:15378"/>
        <dbReference type="ChEBI" id="CHEBI:57856"/>
        <dbReference type="ChEBI" id="CHEBI:134278"/>
        <dbReference type="ChEBI" id="CHEBI:136877"/>
        <dbReference type="ChEBI" id="CHEBI:136879"/>
    </reaction>
</comment>
<feature type="binding site" evidence="3">
    <location>
        <position position="193"/>
    </location>
    <ligand>
        <name>carboxy-S-adenosyl-L-methionine</name>
        <dbReference type="ChEBI" id="CHEBI:134278"/>
    </ligand>
</feature>
<comment type="caution">
    <text evidence="4">The sequence shown here is derived from an EMBL/GenBank/DDBJ whole genome shotgun (WGS) entry which is preliminary data.</text>
</comment>
<accession>A0A9D1Q6U9</accession>
<dbReference type="EC" id="2.5.1.-" evidence="3"/>
<dbReference type="Gene3D" id="3.40.50.150">
    <property type="entry name" value="Vaccinia Virus protein VP39"/>
    <property type="match status" value="1"/>
</dbReference>
<evidence type="ECO:0000256" key="3">
    <source>
        <dbReference type="HAMAP-Rule" id="MF_01590"/>
    </source>
</evidence>
<proteinExistence type="inferred from homology"/>
<evidence type="ECO:0000313" key="5">
    <source>
        <dbReference type="Proteomes" id="UP000823934"/>
    </source>
</evidence>
<dbReference type="NCBIfam" id="NF011650">
    <property type="entry name" value="PRK15068.1"/>
    <property type="match status" value="1"/>
</dbReference>
<feature type="binding site" evidence="3">
    <location>
        <position position="189"/>
    </location>
    <ligand>
        <name>carboxy-S-adenosyl-L-methionine</name>
        <dbReference type="ChEBI" id="CHEBI:134278"/>
    </ligand>
</feature>
<sequence>MIHLDALVAHFKGQSIARFTDHVPVLLAETLRKKHGDSQRWEHALLDLPAFDNLNVDLDRGVLLQGQTDEAMLHDALKGLMPWRKGPFQFGETFVDTEWRSDFKWDRVSQHLDLTNKNILDVGCGNSYYGYRMLGKGAKSVIGVDPNWLFLYQYLSVRKYLPEAPIWQLPMTLEEMPEELECFDMTFSMGVFYHRRSPIDHLYQLKGTLKPGGELVLETIVIDGDKDMVLMPEDRYAQMRNVWYLPSVDALKLWLERVGFVDVRCVDLSKTSLEEQRTTEWMDYLSLPDFLDPNDESKTIEGHPAPVRAVMLARKPK</sequence>
<dbReference type="HAMAP" id="MF_01590">
    <property type="entry name" value="tRNA_carboxymethyltr_CmoB"/>
    <property type="match status" value="1"/>
</dbReference>
<keyword evidence="2 3" id="KW-0819">tRNA processing</keyword>
<comment type="caution">
    <text evidence="3">Lacks conserved residue(s) required for the propagation of feature annotation.</text>
</comment>
<reference evidence="4" key="2">
    <citation type="submission" date="2021-04" db="EMBL/GenBank/DDBJ databases">
        <authorList>
            <person name="Gilroy R."/>
        </authorList>
    </citation>
    <scope>NUCLEOTIDE SEQUENCE</scope>
    <source>
        <strain evidence="4">CHK160-9182</strain>
    </source>
</reference>
<evidence type="ECO:0000256" key="1">
    <source>
        <dbReference type="ARBA" id="ARBA00022679"/>
    </source>
</evidence>
<feature type="binding site" evidence="3">
    <location>
        <position position="99"/>
    </location>
    <ligand>
        <name>carboxy-S-adenosyl-L-methionine</name>
        <dbReference type="ChEBI" id="CHEBI:134278"/>
    </ligand>
</feature>
<feature type="binding site" evidence="3">
    <location>
        <position position="123"/>
    </location>
    <ligand>
        <name>carboxy-S-adenosyl-L-methionine</name>
        <dbReference type="ChEBI" id="CHEBI:134278"/>
    </ligand>
</feature>
<feature type="binding site" evidence="3">
    <location>
        <position position="308"/>
    </location>
    <ligand>
        <name>carboxy-S-adenosyl-L-methionine</name>
        <dbReference type="ChEBI" id="CHEBI:134278"/>
    </ligand>
</feature>
<organism evidence="4 5">
    <name type="scientific">Candidatus Ignatzschineria merdigallinarum</name>
    <dbReference type="NCBI Taxonomy" id="2838621"/>
    <lineage>
        <taxon>Bacteria</taxon>
        <taxon>Pseudomonadati</taxon>
        <taxon>Pseudomonadota</taxon>
        <taxon>Gammaproteobacteria</taxon>
        <taxon>Cardiobacteriales</taxon>
        <taxon>Ignatzschineriaceae</taxon>
        <taxon>Ignatzschineria</taxon>
    </lineage>
</organism>
<dbReference type="InterPro" id="IPR029063">
    <property type="entry name" value="SAM-dependent_MTases_sf"/>
</dbReference>
<dbReference type="GO" id="GO:0016765">
    <property type="term" value="F:transferase activity, transferring alkyl or aryl (other than methyl) groups"/>
    <property type="evidence" value="ECO:0007669"/>
    <property type="project" value="UniProtKB-UniRule"/>
</dbReference>
<protein>
    <recommendedName>
        <fullName evidence="3">tRNA U34 carboxymethyltransferase</fullName>
        <ecNumber evidence="3">2.5.1.-</ecNumber>
    </recommendedName>
</protein>
<dbReference type="InterPro" id="IPR010017">
    <property type="entry name" value="CmoB"/>
</dbReference>
<evidence type="ECO:0000256" key="2">
    <source>
        <dbReference type="ARBA" id="ARBA00022694"/>
    </source>
</evidence>
<feature type="binding site" evidence="3">
    <location>
        <begin position="173"/>
        <end position="174"/>
    </location>
    <ligand>
        <name>carboxy-S-adenosyl-L-methionine</name>
        <dbReference type="ChEBI" id="CHEBI:134278"/>
    </ligand>
</feature>
<keyword evidence="1 3" id="KW-0808">Transferase</keyword>
<reference evidence="4" key="1">
    <citation type="journal article" date="2021" name="PeerJ">
        <title>Extensive microbial diversity within the chicken gut microbiome revealed by metagenomics and culture.</title>
        <authorList>
            <person name="Gilroy R."/>
            <person name="Ravi A."/>
            <person name="Getino M."/>
            <person name="Pursley I."/>
            <person name="Horton D.L."/>
            <person name="Alikhan N.F."/>
            <person name="Baker D."/>
            <person name="Gharbi K."/>
            <person name="Hall N."/>
            <person name="Watson M."/>
            <person name="Adriaenssens E.M."/>
            <person name="Foster-Nyarko E."/>
            <person name="Jarju S."/>
            <person name="Secka A."/>
            <person name="Antonio M."/>
            <person name="Oren A."/>
            <person name="Chaudhuri R.R."/>
            <person name="La Ragione R."/>
            <person name="Hildebrand F."/>
            <person name="Pallen M.J."/>
        </authorList>
    </citation>
    <scope>NUCLEOTIDE SEQUENCE</scope>
    <source>
        <strain evidence="4">CHK160-9182</strain>
    </source>
</reference>
<feature type="binding site" evidence="3">
    <location>
        <position position="85"/>
    </location>
    <ligand>
        <name>carboxy-S-adenosyl-L-methionine</name>
        <dbReference type="ChEBI" id="CHEBI:134278"/>
    </ligand>
</feature>
<feature type="binding site" evidence="3">
    <location>
        <position position="104"/>
    </location>
    <ligand>
        <name>carboxy-S-adenosyl-L-methionine</name>
        <dbReference type="ChEBI" id="CHEBI:134278"/>
    </ligand>
</feature>
<dbReference type="InterPro" id="IPR027555">
    <property type="entry name" value="Mo5U34_MeTrfas-like"/>
</dbReference>
<gene>
    <name evidence="3 4" type="primary">cmoB</name>
    <name evidence="4" type="ORF">H9889_05050</name>
</gene>
<comment type="similarity">
    <text evidence="3">Belongs to the class I-like SAM-binding methyltransferase superfamily. CmoB family.</text>
</comment>
<comment type="subunit">
    <text evidence="3">Homotetramer.</text>
</comment>
<dbReference type="GO" id="GO:0002098">
    <property type="term" value="P:tRNA wobble uridine modification"/>
    <property type="evidence" value="ECO:0007669"/>
    <property type="project" value="InterPro"/>
</dbReference>
<comment type="function">
    <text evidence="3">Catalyzes carboxymethyl transfer from carboxy-S-adenosyl-L-methionine (Cx-SAM) to 5-hydroxyuridine (ho5U) to form 5-carboxymethoxyuridine (cmo5U) at position 34 in tRNAs.</text>
</comment>